<accession>G4NRR3</accession>
<reference evidence="1 2" key="1">
    <citation type="journal article" date="2012" name="J. Bacteriol.">
        <title>Whole-genome sequences of Bacillus subtilis and close relatives.</title>
        <authorList>
            <person name="Earl A.M."/>
            <person name="Eppinger M."/>
            <person name="Fricke W.F."/>
            <person name="Rosovitz M.J."/>
            <person name="Rasko D.A."/>
            <person name="Daugherty S."/>
            <person name="Losick R."/>
            <person name="Kolter R."/>
            <person name="Ravel J."/>
        </authorList>
    </citation>
    <scope>NUCLEOTIDE SEQUENCE [LARGE SCALE GENOMIC DNA]</scope>
    <source>
        <strain evidence="2">DSM 15029 / JCM 12233 / NBRC 101239 / NRRL B-23049 / TU-B-10</strain>
    </source>
</reference>
<gene>
    <name evidence="1" type="ordered locus">GYO_1317</name>
</gene>
<evidence type="ECO:0000313" key="1">
    <source>
        <dbReference type="EMBL" id="AEP85973.1"/>
    </source>
</evidence>
<evidence type="ECO:0000313" key="2">
    <source>
        <dbReference type="Proteomes" id="UP000002651"/>
    </source>
</evidence>
<organism evidence="1 2">
    <name type="scientific">Bacillus spizizenii (strain DSM 15029 / JCM 12233 / NBRC 101239 / NRRL B-23049 / TU-B-10)</name>
    <name type="common">Bacillus subtilis subsp. spizizenii</name>
    <dbReference type="NCBI Taxonomy" id="1052585"/>
    <lineage>
        <taxon>Bacteria</taxon>
        <taxon>Bacillati</taxon>
        <taxon>Bacillota</taxon>
        <taxon>Bacilli</taxon>
        <taxon>Bacillales</taxon>
        <taxon>Bacillaceae</taxon>
        <taxon>Bacillus</taxon>
    </lineage>
</organism>
<dbReference type="Proteomes" id="UP000002651">
    <property type="component" value="Chromosome"/>
</dbReference>
<dbReference type="AlphaFoldDB" id="G4NRR3"/>
<dbReference type="KEGG" id="bst:GYO_1317"/>
<name>G4NRR3_BACS4</name>
<protein>
    <submittedName>
        <fullName evidence="1">Uncharacterized protein</fullName>
    </submittedName>
</protein>
<proteinExistence type="predicted"/>
<sequence length="38" mass="4399">MLTTAYERLIGKDWTGPSGKEYILYRKIKGGMSYDVRT</sequence>
<dbReference type="EMBL" id="CP002905">
    <property type="protein sequence ID" value="AEP85973.1"/>
    <property type="molecule type" value="Genomic_DNA"/>
</dbReference>
<keyword evidence="2" id="KW-1185">Reference proteome</keyword>
<dbReference type="HOGENOM" id="CLU_3324668_0_0_9"/>
<dbReference type="STRING" id="1052585.GYO_1317"/>